<keyword evidence="6" id="KW-1185">Reference proteome</keyword>
<gene>
    <name evidence="5" type="ORF">SAMN05216352_108142</name>
</gene>
<keyword evidence="3" id="KW-0804">Transcription</keyword>
<feature type="domain" description="HTH hxlR-type" evidence="4">
    <location>
        <begin position="1"/>
        <end position="97"/>
    </location>
</feature>
<dbReference type="Proteomes" id="UP000199017">
    <property type="component" value="Unassembled WGS sequence"/>
</dbReference>
<evidence type="ECO:0000313" key="6">
    <source>
        <dbReference type="Proteomes" id="UP000199017"/>
    </source>
</evidence>
<dbReference type="PROSITE" id="PS51118">
    <property type="entry name" value="HTH_HXLR"/>
    <property type="match status" value="1"/>
</dbReference>
<evidence type="ECO:0000259" key="4">
    <source>
        <dbReference type="PROSITE" id="PS51118"/>
    </source>
</evidence>
<dbReference type="InterPro" id="IPR002577">
    <property type="entry name" value="HTH_HxlR"/>
</dbReference>
<name>A0A1G8L400_9BACI</name>
<dbReference type="STRING" id="930129.SAMN05216352_108142"/>
<dbReference type="InterPro" id="IPR036390">
    <property type="entry name" value="WH_DNA-bd_sf"/>
</dbReference>
<reference evidence="5 6" key="1">
    <citation type="submission" date="2016-10" db="EMBL/GenBank/DDBJ databases">
        <authorList>
            <person name="de Groot N.N."/>
        </authorList>
    </citation>
    <scope>NUCLEOTIDE SEQUENCE [LARGE SCALE GENOMIC DNA]</scope>
    <source>
        <strain evidence="6">P4B,CCM 7963,CECT 7998,DSM 25260,IBRC-M 10614,KCTC 13821</strain>
    </source>
</reference>
<sequence length="111" mass="13236">MKLTLDVVCGKWKAIILMELFGRTLRFGEIKKRIPDINHQTLIKQLKELENDELITRKSYPVVPPKVEYSLTEYGKSIDELLYLMEEWGRQHFSRMQNRIETNEEKPKEKA</sequence>
<dbReference type="Gene3D" id="1.10.10.10">
    <property type="entry name" value="Winged helix-like DNA-binding domain superfamily/Winged helix DNA-binding domain"/>
    <property type="match status" value="1"/>
</dbReference>
<accession>A0A1G8L400</accession>
<dbReference type="Pfam" id="PF01638">
    <property type="entry name" value="HxlR"/>
    <property type="match status" value="1"/>
</dbReference>
<keyword evidence="1" id="KW-0805">Transcription regulation</keyword>
<dbReference type="InterPro" id="IPR036388">
    <property type="entry name" value="WH-like_DNA-bd_sf"/>
</dbReference>
<evidence type="ECO:0000256" key="2">
    <source>
        <dbReference type="ARBA" id="ARBA00023125"/>
    </source>
</evidence>
<dbReference type="GO" id="GO:0003677">
    <property type="term" value="F:DNA binding"/>
    <property type="evidence" value="ECO:0007669"/>
    <property type="project" value="UniProtKB-KW"/>
</dbReference>
<organism evidence="5 6">
    <name type="scientific">Alteribacillus bidgolensis</name>
    <dbReference type="NCBI Taxonomy" id="930129"/>
    <lineage>
        <taxon>Bacteria</taxon>
        <taxon>Bacillati</taxon>
        <taxon>Bacillota</taxon>
        <taxon>Bacilli</taxon>
        <taxon>Bacillales</taxon>
        <taxon>Bacillaceae</taxon>
        <taxon>Alteribacillus</taxon>
    </lineage>
</organism>
<evidence type="ECO:0000313" key="5">
    <source>
        <dbReference type="EMBL" id="SDI50365.1"/>
    </source>
</evidence>
<evidence type="ECO:0000256" key="1">
    <source>
        <dbReference type="ARBA" id="ARBA00023015"/>
    </source>
</evidence>
<protein>
    <submittedName>
        <fullName evidence="5">Transcriptional regulator, HxlR family</fullName>
    </submittedName>
</protein>
<dbReference type="PANTHER" id="PTHR33204:SF29">
    <property type="entry name" value="TRANSCRIPTIONAL REGULATOR"/>
    <property type="match status" value="1"/>
</dbReference>
<dbReference type="PANTHER" id="PTHR33204">
    <property type="entry name" value="TRANSCRIPTIONAL REGULATOR, MARR FAMILY"/>
    <property type="match status" value="1"/>
</dbReference>
<dbReference type="SUPFAM" id="SSF46785">
    <property type="entry name" value="Winged helix' DNA-binding domain"/>
    <property type="match status" value="1"/>
</dbReference>
<dbReference type="RefSeq" id="WP_281259128.1">
    <property type="nucleotide sequence ID" value="NZ_FNDU01000008.1"/>
</dbReference>
<keyword evidence="2" id="KW-0238">DNA-binding</keyword>
<proteinExistence type="predicted"/>
<dbReference type="AlphaFoldDB" id="A0A1G8L400"/>
<evidence type="ECO:0000256" key="3">
    <source>
        <dbReference type="ARBA" id="ARBA00023163"/>
    </source>
</evidence>
<dbReference type="EMBL" id="FNDU01000008">
    <property type="protein sequence ID" value="SDI50365.1"/>
    <property type="molecule type" value="Genomic_DNA"/>
</dbReference>